<keyword evidence="1" id="KW-0472">Membrane</keyword>
<comment type="caution">
    <text evidence="2">The sequence shown here is derived from an EMBL/GenBank/DDBJ whole genome shotgun (WGS) entry which is preliminary data.</text>
</comment>
<protein>
    <submittedName>
        <fullName evidence="2">Uncharacterized protein</fullName>
    </submittedName>
</protein>
<evidence type="ECO:0000313" key="3">
    <source>
        <dbReference type="Proteomes" id="UP000192739"/>
    </source>
</evidence>
<gene>
    <name evidence="2" type="ORF">BST27_29730</name>
</gene>
<feature type="transmembrane region" description="Helical" evidence="1">
    <location>
        <begin position="39"/>
        <end position="57"/>
    </location>
</feature>
<organism evidence="2 3">
    <name type="scientific">Mycobacterium intermedium</name>
    <dbReference type="NCBI Taxonomy" id="28445"/>
    <lineage>
        <taxon>Bacteria</taxon>
        <taxon>Bacillati</taxon>
        <taxon>Actinomycetota</taxon>
        <taxon>Actinomycetes</taxon>
        <taxon>Mycobacteriales</taxon>
        <taxon>Mycobacteriaceae</taxon>
        <taxon>Mycobacterium</taxon>
        <taxon>Mycobacterium simiae complex</taxon>
    </lineage>
</organism>
<feature type="transmembrane region" description="Helical" evidence="1">
    <location>
        <begin position="69"/>
        <end position="90"/>
    </location>
</feature>
<dbReference type="Proteomes" id="UP000192739">
    <property type="component" value="Unassembled WGS sequence"/>
</dbReference>
<dbReference type="OrthoDB" id="5195095at2"/>
<keyword evidence="1" id="KW-0812">Transmembrane</keyword>
<proteinExistence type="predicted"/>
<dbReference type="RefSeq" id="WP_069419762.1">
    <property type="nucleotide sequence ID" value="NZ_CBCRZH010000132.1"/>
</dbReference>
<dbReference type="EMBL" id="MVHT01000170">
    <property type="protein sequence ID" value="ORA90412.1"/>
    <property type="molecule type" value="Genomic_DNA"/>
</dbReference>
<evidence type="ECO:0000313" key="2">
    <source>
        <dbReference type="EMBL" id="ORA90412.1"/>
    </source>
</evidence>
<keyword evidence="1" id="KW-1133">Transmembrane helix</keyword>
<feature type="transmembrane region" description="Helical" evidence="1">
    <location>
        <begin position="142"/>
        <end position="163"/>
    </location>
</feature>
<reference evidence="2 3" key="1">
    <citation type="submission" date="2017-02" db="EMBL/GenBank/DDBJ databases">
        <title>The new phylogeny of genus Mycobacterium.</title>
        <authorList>
            <person name="Tortoli E."/>
            <person name="Trovato A."/>
            <person name="Cirillo D.M."/>
        </authorList>
    </citation>
    <scope>NUCLEOTIDE SEQUENCE [LARGE SCALE GENOMIC DNA]</scope>
    <source>
        <strain evidence="2 3">DSM 44049</strain>
    </source>
</reference>
<accession>A0A1E3SDT2</accession>
<dbReference type="AlphaFoldDB" id="A0A1E3SDT2"/>
<evidence type="ECO:0000256" key="1">
    <source>
        <dbReference type="SAM" id="Phobius"/>
    </source>
</evidence>
<keyword evidence="3" id="KW-1185">Reference proteome</keyword>
<sequence length="164" mass="17599">MSDELTSDKRLELAYAAAQDRLKLQDATLANTRTRANNLLATTALFVSFSTGVGLISTNSESETALCPGVALVLLLVVVALGISVLVVAWPAKGWCYTPSASKIMTRIADGDSEADIRRYVIDAMIRGAEANHSMLELRQNAFRCAVVLLVVEIALLLSALALY</sequence>
<name>A0A1E3SDT2_MYCIE</name>